<dbReference type="GO" id="GO:0004930">
    <property type="term" value="F:G protein-coupled receptor activity"/>
    <property type="evidence" value="ECO:0007669"/>
    <property type="project" value="UniProtKB-KW"/>
</dbReference>
<keyword evidence="7" id="KW-0297">G-protein coupled receptor</keyword>
<evidence type="ECO:0000313" key="16">
    <source>
        <dbReference type="RefSeq" id="XP_054850228.1"/>
    </source>
</evidence>
<gene>
    <name evidence="16" type="primary">LOC129339671</name>
</gene>
<comment type="subcellular location">
    <subcellularLocation>
        <location evidence="1">Cell membrane</location>
        <topology evidence="1">Multi-pass membrane protein</topology>
    </subcellularLocation>
</comment>
<evidence type="ECO:0000256" key="2">
    <source>
        <dbReference type="ARBA" id="ARBA00007242"/>
    </source>
</evidence>
<evidence type="ECO:0000256" key="12">
    <source>
        <dbReference type="SAM" id="Phobius"/>
    </source>
</evidence>
<keyword evidence="5 13" id="KW-0732">Signal</keyword>
<dbReference type="Gene3D" id="2.10.50.30">
    <property type="entry name" value="GPCR, family 3, nine cysteines domain"/>
    <property type="match status" value="1"/>
</dbReference>
<dbReference type="PRINTS" id="PR00248">
    <property type="entry name" value="GPCRMGR"/>
</dbReference>
<name>A0AA97K3R9_EUBMA</name>
<keyword evidence="9" id="KW-0675">Receptor</keyword>
<dbReference type="FunFam" id="3.40.50.2300:FF:000024">
    <property type="entry name" value="Vomeronasal 2, receptor 73"/>
    <property type="match status" value="1"/>
</dbReference>
<feature type="transmembrane region" description="Helical" evidence="12">
    <location>
        <begin position="731"/>
        <end position="754"/>
    </location>
</feature>
<feature type="signal peptide" evidence="13">
    <location>
        <begin position="1"/>
        <end position="17"/>
    </location>
</feature>
<dbReference type="InterPro" id="IPR004073">
    <property type="entry name" value="GPCR_3_vmron_rcpt_2"/>
</dbReference>
<comment type="similarity">
    <text evidence="2">Belongs to the G-protein coupled receptor 3 family.</text>
</comment>
<dbReference type="Proteomes" id="UP001190640">
    <property type="component" value="Chromosome 12"/>
</dbReference>
<dbReference type="PANTHER" id="PTHR24061">
    <property type="entry name" value="CALCIUM-SENSING RECEPTOR-RELATED"/>
    <property type="match status" value="1"/>
</dbReference>
<evidence type="ECO:0000259" key="14">
    <source>
        <dbReference type="PROSITE" id="PS50259"/>
    </source>
</evidence>
<evidence type="ECO:0000256" key="5">
    <source>
        <dbReference type="ARBA" id="ARBA00022729"/>
    </source>
</evidence>
<dbReference type="KEGG" id="emc:129339671"/>
<evidence type="ECO:0000256" key="9">
    <source>
        <dbReference type="ARBA" id="ARBA00023170"/>
    </source>
</evidence>
<evidence type="ECO:0000256" key="13">
    <source>
        <dbReference type="SAM" id="SignalP"/>
    </source>
</evidence>
<feature type="transmembrane region" description="Helical" evidence="12">
    <location>
        <begin position="798"/>
        <end position="821"/>
    </location>
</feature>
<evidence type="ECO:0000256" key="8">
    <source>
        <dbReference type="ARBA" id="ARBA00023136"/>
    </source>
</evidence>
<dbReference type="AlphaFoldDB" id="A0AA97K3R9"/>
<dbReference type="InterPro" id="IPR011500">
    <property type="entry name" value="GPCR_3_9-Cys_dom"/>
</dbReference>
<evidence type="ECO:0000256" key="6">
    <source>
        <dbReference type="ARBA" id="ARBA00022989"/>
    </source>
</evidence>
<dbReference type="PROSITE" id="PS50259">
    <property type="entry name" value="G_PROTEIN_RECEP_F3_4"/>
    <property type="match status" value="1"/>
</dbReference>
<keyword evidence="3" id="KW-1003">Cell membrane</keyword>
<dbReference type="InterPro" id="IPR028082">
    <property type="entry name" value="Peripla_BP_I"/>
</dbReference>
<proteinExistence type="inferred from homology"/>
<dbReference type="Pfam" id="PF07562">
    <property type="entry name" value="NCD3G"/>
    <property type="match status" value="1"/>
</dbReference>
<feature type="transmembrane region" description="Helical" evidence="12">
    <location>
        <begin position="687"/>
        <end position="705"/>
    </location>
</feature>
<dbReference type="RefSeq" id="XP_054850228.1">
    <property type="nucleotide sequence ID" value="XM_054994253.1"/>
</dbReference>
<evidence type="ECO:0000256" key="3">
    <source>
        <dbReference type="ARBA" id="ARBA00022475"/>
    </source>
</evidence>
<keyword evidence="4 12" id="KW-0812">Transmembrane</keyword>
<dbReference type="InterPro" id="IPR038550">
    <property type="entry name" value="GPCR_3_9-Cys_sf"/>
</dbReference>
<evidence type="ECO:0000256" key="4">
    <source>
        <dbReference type="ARBA" id="ARBA00022692"/>
    </source>
</evidence>
<dbReference type="Pfam" id="PF01094">
    <property type="entry name" value="ANF_receptor"/>
    <property type="match status" value="1"/>
</dbReference>
<feature type="domain" description="G-protein coupled receptors family 3 profile" evidence="14">
    <location>
        <begin position="572"/>
        <end position="827"/>
    </location>
</feature>
<evidence type="ECO:0000256" key="1">
    <source>
        <dbReference type="ARBA" id="ARBA00004651"/>
    </source>
</evidence>
<sequence length="840" mass="95180">MLLFIAMVLFSLPPGRCITPVRKCSISNLLSVLHKYYQSGDLILSGIISQFFIFTSLITFEKYPSRGHFDNLVYFSPSWTYHAAMELLSTKGIFIPNYKCDIQNKLVATLGGPKSNFCLHMADVLCIYKIPQLIYGSAPVMNNKNKAVFLYQMFPNWANQYMGIMKLLLYLRWIWIGVMYVDNEHGQRFVQEVLPIFSKHGICFDFIANFPRMTFSSAFSEMLVGRNDTSTIVMGSTAKAVVIHGEIQTMLNLRLLLKVAEFKEIPMKTGAKVWILTAQVDFTSVEIQKDWDLDFIHGALSLAVHSREVLGFRKCLQMRNPASEKEDGFIGDFWKHAFGCSFSSTTEGNSDEEPCTEEDRLENLPASVFEMSMTGHSYSIYNAVYVVAHALHAMYSSMFKHRVVADEGRKKLTRHQPWQLHEFLKRVSFNNSAGDMISFDQNGELATGFDVINWITFPNESFLRAKVGRIDPKAPQGKVFTIHEDAIIWPHVFSQEQPLSVCNDKCHSGYRKRKKEGEPFCCYDCLPCPEGKISNLDDMNDCFQCPEDQYPNNDQNSCLPKHISFLSYKEPLGITLAVCALSFSFITTLVLGIFIKNQETPIVKANNRKLSYVLLFSLLLSFLCALLFIGRPEKISCLLRQTAFGFIFSVAVSCVLAKTIIVVLAFMATKPGSRMRNWMGERLANSIVLSCSFIQTLICTVWLVTSPPFPDFDMHSVSEEIILKCNEGSVSMFYCVLGYMGFLATVSFTVAFLGRKLPDSFNEAKFITFSMLVFCSVWLSFVPTYLSTKGKYTVAVEVFSILVSSAGLLACIFCPKCYIIVMRPELNNKGQIIRRQNERI</sequence>
<evidence type="ECO:0000256" key="10">
    <source>
        <dbReference type="ARBA" id="ARBA00023180"/>
    </source>
</evidence>
<dbReference type="InterPro" id="IPR017979">
    <property type="entry name" value="GPCR_3_CS"/>
</dbReference>
<dbReference type="GeneID" id="129339671"/>
<feature type="transmembrane region" description="Helical" evidence="12">
    <location>
        <begin position="610"/>
        <end position="630"/>
    </location>
</feature>
<reference evidence="16" key="1">
    <citation type="submission" date="2025-08" db="UniProtKB">
        <authorList>
            <consortium name="RefSeq"/>
        </authorList>
    </citation>
    <scope>IDENTIFICATION</scope>
    <source>
        <tissue evidence="16">Blood</tissue>
    </source>
</reference>
<dbReference type="SUPFAM" id="SSF53822">
    <property type="entry name" value="Periplasmic binding protein-like I"/>
    <property type="match status" value="1"/>
</dbReference>
<keyword evidence="15" id="KW-1185">Reference proteome</keyword>
<dbReference type="InterPro" id="IPR000337">
    <property type="entry name" value="GPCR_3"/>
</dbReference>
<dbReference type="GO" id="GO:0005886">
    <property type="term" value="C:plasma membrane"/>
    <property type="evidence" value="ECO:0007669"/>
    <property type="project" value="UniProtKB-SubCell"/>
</dbReference>
<keyword evidence="6 12" id="KW-1133">Transmembrane helix</keyword>
<dbReference type="PANTHER" id="PTHR24061:SF599">
    <property type="entry name" value="G-PROTEIN COUPLED RECEPTORS FAMILY 3 PROFILE DOMAIN-CONTAINING PROTEIN"/>
    <property type="match status" value="1"/>
</dbReference>
<feature type="transmembrane region" description="Helical" evidence="12">
    <location>
        <begin position="572"/>
        <end position="595"/>
    </location>
</feature>
<keyword evidence="11" id="KW-0807">Transducer</keyword>
<dbReference type="InterPro" id="IPR001828">
    <property type="entry name" value="ANF_lig-bd_rcpt"/>
</dbReference>
<evidence type="ECO:0000313" key="15">
    <source>
        <dbReference type="Proteomes" id="UP001190640"/>
    </source>
</evidence>
<keyword evidence="8 12" id="KW-0472">Membrane</keyword>
<dbReference type="Gene3D" id="3.40.50.2300">
    <property type="match status" value="2"/>
</dbReference>
<dbReference type="CDD" id="cd15283">
    <property type="entry name" value="7tmC_V2R_pheromone"/>
    <property type="match status" value="1"/>
</dbReference>
<protein>
    <submittedName>
        <fullName evidence="16">Vomeronasal type-2 receptor 26-like</fullName>
    </submittedName>
</protein>
<dbReference type="InterPro" id="IPR000068">
    <property type="entry name" value="GPCR_3_Ca_sens_rcpt-rel"/>
</dbReference>
<dbReference type="InterPro" id="IPR017978">
    <property type="entry name" value="GPCR_3_C"/>
</dbReference>
<feature type="chain" id="PRO_5041709539" evidence="13">
    <location>
        <begin position="18"/>
        <end position="840"/>
    </location>
</feature>
<evidence type="ECO:0000256" key="11">
    <source>
        <dbReference type="ARBA" id="ARBA00023224"/>
    </source>
</evidence>
<accession>A0AA97K3R9</accession>
<dbReference type="PRINTS" id="PR01535">
    <property type="entry name" value="VOMERONASL2R"/>
</dbReference>
<evidence type="ECO:0000256" key="7">
    <source>
        <dbReference type="ARBA" id="ARBA00023040"/>
    </source>
</evidence>
<feature type="transmembrane region" description="Helical" evidence="12">
    <location>
        <begin position="642"/>
        <end position="666"/>
    </location>
</feature>
<feature type="transmembrane region" description="Helical" evidence="12">
    <location>
        <begin position="766"/>
        <end position="786"/>
    </location>
</feature>
<organism evidence="15 16">
    <name type="scientific">Eublepharis macularius</name>
    <name type="common">Leopard gecko</name>
    <name type="synonym">Cyrtodactylus macularius</name>
    <dbReference type="NCBI Taxonomy" id="481883"/>
    <lineage>
        <taxon>Eukaryota</taxon>
        <taxon>Metazoa</taxon>
        <taxon>Chordata</taxon>
        <taxon>Craniata</taxon>
        <taxon>Vertebrata</taxon>
        <taxon>Euteleostomi</taxon>
        <taxon>Lepidosauria</taxon>
        <taxon>Squamata</taxon>
        <taxon>Bifurcata</taxon>
        <taxon>Gekkota</taxon>
        <taxon>Eublepharidae</taxon>
        <taxon>Eublepharinae</taxon>
        <taxon>Eublepharis</taxon>
    </lineage>
</organism>
<dbReference type="PROSITE" id="PS00981">
    <property type="entry name" value="G_PROTEIN_RECEP_F3_3"/>
    <property type="match status" value="1"/>
</dbReference>
<dbReference type="Pfam" id="PF00003">
    <property type="entry name" value="7tm_3"/>
    <property type="match status" value="1"/>
</dbReference>
<keyword evidence="10" id="KW-0325">Glycoprotein</keyword>
<dbReference type="FunFam" id="2.10.50.30:FF:000002">
    <property type="entry name" value="Vomeronasal 2 receptor, h1"/>
    <property type="match status" value="1"/>
</dbReference>